<sequence>MTAQVLSPSGKASEAEIVEGEDSAYSVRFVPQEMGSHTVAVKYRGQHVPGSPFQFTVGPLGEGGAHKVRAGGTGLERGVAGVPELGEPRSPKPYPPQLGGSL</sequence>
<organism evidence="4 5">
    <name type="scientific">Alligator mississippiensis</name>
    <name type="common">American alligator</name>
    <dbReference type="NCBI Taxonomy" id="8496"/>
    <lineage>
        <taxon>Eukaryota</taxon>
        <taxon>Metazoa</taxon>
        <taxon>Chordata</taxon>
        <taxon>Craniata</taxon>
        <taxon>Vertebrata</taxon>
        <taxon>Euteleostomi</taxon>
        <taxon>Archelosauria</taxon>
        <taxon>Archosauria</taxon>
        <taxon>Crocodylia</taxon>
        <taxon>Alligatoridae</taxon>
        <taxon>Alligatorinae</taxon>
        <taxon>Alligator</taxon>
    </lineage>
</organism>
<name>A0A151NTJ6_ALLMI</name>
<keyword evidence="5" id="KW-1185">Reference proteome</keyword>
<dbReference type="SUPFAM" id="SSF81296">
    <property type="entry name" value="E set domains"/>
    <property type="match status" value="1"/>
</dbReference>
<dbReference type="GO" id="GO:0030036">
    <property type="term" value="P:actin cytoskeleton organization"/>
    <property type="evidence" value="ECO:0007669"/>
    <property type="project" value="InterPro"/>
</dbReference>
<reference evidence="4 5" key="1">
    <citation type="journal article" date="2012" name="Genome Biol.">
        <title>Sequencing three crocodilian genomes to illuminate the evolution of archosaurs and amniotes.</title>
        <authorList>
            <person name="St John J.A."/>
            <person name="Braun E.L."/>
            <person name="Isberg S.R."/>
            <person name="Miles L.G."/>
            <person name="Chong A.Y."/>
            <person name="Gongora J."/>
            <person name="Dalzell P."/>
            <person name="Moran C."/>
            <person name="Bed'hom B."/>
            <person name="Abzhanov A."/>
            <person name="Burgess S.C."/>
            <person name="Cooksey A.M."/>
            <person name="Castoe T.A."/>
            <person name="Crawford N.G."/>
            <person name="Densmore L.D."/>
            <person name="Drew J.C."/>
            <person name="Edwards S.V."/>
            <person name="Faircloth B.C."/>
            <person name="Fujita M.K."/>
            <person name="Greenwold M.J."/>
            <person name="Hoffmann F.G."/>
            <person name="Howard J.M."/>
            <person name="Iguchi T."/>
            <person name="Janes D.E."/>
            <person name="Khan S.Y."/>
            <person name="Kohno S."/>
            <person name="de Koning A.J."/>
            <person name="Lance S.L."/>
            <person name="McCarthy F.M."/>
            <person name="McCormack J.E."/>
            <person name="Merchant M.E."/>
            <person name="Peterson D.G."/>
            <person name="Pollock D.D."/>
            <person name="Pourmand N."/>
            <person name="Raney B.J."/>
            <person name="Roessler K.A."/>
            <person name="Sanford J.R."/>
            <person name="Sawyer R.H."/>
            <person name="Schmidt C.J."/>
            <person name="Triplett E.W."/>
            <person name="Tuberville T.D."/>
            <person name="Venegas-Anaya M."/>
            <person name="Howard J.T."/>
            <person name="Jarvis E.D."/>
            <person name="Guillette L.J.Jr."/>
            <person name="Glenn T.C."/>
            <person name="Green R.E."/>
            <person name="Ray D.A."/>
        </authorList>
    </citation>
    <scope>NUCLEOTIDE SEQUENCE [LARGE SCALE GENOMIC DNA]</scope>
    <source>
        <strain evidence="4">KSC_2009_1</strain>
    </source>
</reference>
<evidence type="ECO:0000256" key="1">
    <source>
        <dbReference type="ARBA" id="ARBA00022737"/>
    </source>
</evidence>
<dbReference type="GO" id="GO:0051015">
    <property type="term" value="F:actin filament binding"/>
    <property type="evidence" value="ECO:0007669"/>
    <property type="project" value="InterPro"/>
</dbReference>
<dbReference type="AlphaFoldDB" id="A0A151NTJ6"/>
<dbReference type="Gene3D" id="2.60.40.10">
    <property type="entry name" value="Immunoglobulins"/>
    <property type="match status" value="1"/>
</dbReference>
<dbReference type="InterPro" id="IPR044801">
    <property type="entry name" value="Filamin"/>
</dbReference>
<proteinExistence type="predicted"/>
<keyword evidence="1" id="KW-0677">Repeat</keyword>
<accession>A0A151NTJ6</accession>
<feature type="region of interest" description="Disordered" evidence="3">
    <location>
        <begin position="78"/>
        <end position="102"/>
    </location>
</feature>
<dbReference type="PROSITE" id="PS50194">
    <property type="entry name" value="FILAMIN_REPEAT"/>
    <property type="match status" value="1"/>
</dbReference>
<comment type="caution">
    <text evidence="4">The sequence shown here is derived from an EMBL/GenBank/DDBJ whole genome shotgun (WGS) entry which is preliminary data.</text>
</comment>
<dbReference type="InterPro" id="IPR017868">
    <property type="entry name" value="Filamin/ABP280_repeat-like"/>
</dbReference>
<dbReference type="InterPro" id="IPR013783">
    <property type="entry name" value="Ig-like_fold"/>
</dbReference>
<gene>
    <name evidence="4" type="ORF">Y1Q_0013036</name>
</gene>
<feature type="repeat" description="Filamin" evidence="2">
    <location>
        <begin position="1"/>
        <end position="57"/>
    </location>
</feature>
<dbReference type="EMBL" id="AKHW03002161">
    <property type="protein sequence ID" value="KYO39909.1"/>
    <property type="molecule type" value="Genomic_DNA"/>
</dbReference>
<dbReference type="STRING" id="8496.A0A151NTJ6"/>
<dbReference type="InterPro" id="IPR014756">
    <property type="entry name" value="Ig_E-set"/>
</dbReference>
<protein>
    <submittedName>
        <fullName evidence="4">Uncharacterized protein</fullName>
    </submittedName>
</protein>
<evidence type="ECO:0000256" key="2">
    <source>
        <dbReference type="PROSITE-ProRule" id="PRU00087"/>
    </source>
</evidence>
<evidence type="ECO:0000313" key="5">
    <source>
        <dbReference type="Proteomes" id="UP000050525"/>
    </source>
</evidence>
<evidence type="ECO:0000256" key="3">
    <source>
        <dbReference type="SAM" id="MobiDB-lite"/>
    </source>
</evidence>
<dbReference type="PANTHER" id="PTHR38537:SF12">
    <property type="entry name" value="FILAMIN-C"/>
    <property type="match status" value="1"/>
</dbReference>
<dbReference type="PANTHER" id="PTHR38537">
    <property type="entry name" value="JITTERBUG, ISOFORM N"/>
    <property type="match status" value="1"/>
</dbReference>
<dbReference type="Proteomes" id="UP000050525">
    <property type="component" value="Unassembled WGS sequence"/>
</dbReference>
<dbReference type="Pfam" id="PF00630">
    <property type="entry name" value="Filamin"/>
    <property type="match status" value="1"/>
</dbReference>
<evidence type="ECO:0000313" key="4">
    <source>
        <dbReference type="EMBL" id="KYO39909.1"/>
    </source>
</evidence>